<reference evidence="1 2" key="1">
    <citation type="submission" date="2015-11" db="EMBL/GenBank/DDBJ databases">
        <title>Expanding the genomic diversity of Burkholderia species for the development of highly accurate diagnostics.</title>
        <authorList>
            <person name="Sahl J."/>
            <person name="Keim P."/>
            <person name="Wagner D."/>
        </authorList>
    </citation>
    <scope>NUCLEOTIDE SEQUENCE [LARGE SCALE GENOMIC DNA]</scope>
    <source>
        <strain evidence="1 2">MSMB2036</strain>
    </source>
</reference>
<dbReference type="EMBL" id="LOXM01000264">
    <property type="protein sequence ID" value="KVG54884.1"/>
    <property type="molecule type" value="Genomic_DNA"/>
</dbReference>
<evidence type="ECO:0000313" key="1">
    <source>
        <dbReference type="EMBL" id="KVG54884.1"/>
    </source>
</evidence>
<proteinExistence type="predicted"/>
<organism evidence="1 2">
    <name type="scientific">Burkholderia ubonensis</name>
    <dbReference type="NCBI Taxonomy" id="101571"/>
    <lineage>
        <taxon>Bacteria</taxon>
        <taxon>Pseudomonadati</taxon>
        <taxon>Pseudomonadota</taxon>
        <taxon>Betaproteobacteria</taxon>
        <taxon>Burkholderiales</taxon>
        <taxon>Burkholderiaceae</taxon>
        <taxon>Burkholderia</taxon>
        <taxon>Burkholderia cepacia complex</taxon>
    </lineage>
</organism>
<dbReference type="AlphaFoldDB" id="A0A103QSQ5"/>
<dbReference type="Proteomes" id="UP000064029">
    <property type="component" value="Unassembled WGS sequence"/>
</dbReference>
<protein>
    <submittedName>
        <fullName evidence="1">Uncharacterized protein</fullName>
    </submittedName>
</protein>
<sequence length="66" mass="7583">MRSHEDGAQLTDVPACVRAKLARGRQLSAANAEPDRWRFATEERCYNINIDLRCVRQIVEVLEVLK</sequence>
<evidence type="ECO:0000313" key="2">
    <source>
        <dbReference type="Proteomes" id="UP000064029"/>
    </source>
</evidence>
<name>A0A103QSQ5_9BURK</name>
<gene>
    <name evidence="1" type="ORF">WJ33_01050</name>
</gene>
<comment type="caution">
    <text evidence="1">The sequence shown here is derived from an EMBL/GenBank/DDBJ whole genome shotgun (WGS) entry which is preliminary data.</text>
</comment>
<accession>A0A103QSQ5</accession>